<organism evidence="5 6">
    <name type="scientific">Orrella marina</name>
    <dbReference type="NCBI Taxonomy" id="2163011"/>
    <lineage>
        <taxon>Bacteria</taxon>
        <taxon>Pseudomonadati</taxon>
        <taxon>Pseudomonadota</taxon>
        <taxon>Betaproteobacteria</taxon>
        <taxon>Burkholderiales</taxon>
        <taxon>Alcaligenaceae</taxon>
        <taxon>Orrella</taxon>
    </lineage>
</organism>
<dbReference type="CDD" id="cd01948">
    <property type="entry name" value="EAL"/>
    <property type="match status" value="1"/>
</dbReference>
<protein>
    <submittedName>
        <fullName evidence="5">Diguanylate cyclase</fullName>
    </submittedName>
</protein>
<dbReference type="InterPro" id="IPR000700">
    <property type="entry name" value="PAS-assoc_C"/>
</dbReference>
<dbReference type="NCBIfam" id="TIGR00229">
    <property type="entry name" value="sensory_box"/>
    <property type="match status" value="2"/>
</dbReference>
<feature type="domain" description="PAC" evidence="2">
    <location>
        <begin position="373"/>
        <end position="427"/>
    </location>
</feature>
<feature type="domain" description="PAS" evidence="1">
    <location>
        <begin position="299"/>
        <end position="372"/>
    </location>
</feature>
<evidence type="ECO:0000259" key="2">
    <source>
        <dbReference type="PROSITE" id="PS50113"/>
    </source>
</evidence>
<feature type="domain" description="GGDEF" evidence="4">
    <location>
        <begin position="459"/>
        <end position="592"/>
    </location>
</feature>
<dbReference type="PROSITE" id="PS50887">
    <property type="entry name" value="GGDEF"/>
    <property type="match status" value="1"/>
</dbReference>
<dbReference type="SUPFAM" id="SSF55073">
    <property type="entry name" value="Nucleotide cyclase"/>
    <property type="match status" value="1"/>
</dbReference>
<dbReference type="InterPro" id="IPR029787">
    <property type="entry name" value="Nucleotide_cyclase"/>
</dbReference>
<gene>
    <name evidence="5" type="ORF">DBV39_14300</name>
</gene>
<dbReference type="EMBL" id="CP028901">
    <property type="protein sequence ID" value="AWB35841.1"/>
    <property type="molecule type" value="Genomic_DNA"/>
</dbReference>
<reference evidence="5 6" key="1">
    <citation type="submission" date="2018-04" db="EMBL/GenBank/DDBJ databases">
        <title>Bordetella sp. HZ20 isolated from seawater.</title>
        <authorList>
            <person name="Sun C."/>
        </authorList>
    </citation>
    <scope>NUCLEOTIDE SEQUENCE [LARGE SCALE GENOMIC DNA]</scope>
    <source>
        <strain evidence="5 6">HZ20</strain>
    </source>
</reference>
<dbReference type="PANTHER" id="PTHR44757:SF2">
    <property type="entry name" value="BIOFILM ARCHITECTURE MAINTENANCE PROTEIN MBAA"/>
    <property type="match status" value="1"/>
</dbReference>
<dbReference type="Proteomes" id="UP000244571">
    <property type="component" value="Chromosome"/>
</dbReference>
<name>A0A2R4XPY1_9BURK</name>
<dbReference type="InterPro" id="IPR001633">
    <property type="entry name" value="EAL_dom"/>
</dbReference>
<evidence type="ECO:0000259" key="4">
    <source>
        <dbReference type="PROSITE" id="PS50887"/>
    </source>
</evidence>
<dbReference type="Gene3D" id="3.30.450.20">
    <property type="entry name" value="PAS domain"/>
    <property type="match status" value="2"/>
</dbReference>
<evidence type="ECO:0000313" key="5">
    <source>
        <dbReference type="EMBL" id="AWB35841.1"/>
    </source>
</evidence>
<dbReference type="SMART" id="SM00267">
    <property type="entry name" value="GGDEF"/>
    <property type="match status" value="1"/>
</dbReference>
<sequence>MNRPDEQSLLDSQQRIHEMIVHQHSLSETLGAITNWIELMIPDALVSVMQYDQTSHTLSLVSGPRFSEHYVLAMQGIPVNAHTGTCGFAAHNKKLVITKNISTDSNWSGYHHLAHEEGLKACWSMPIIGGNGELLGTFATYYQKPHLPRENDLRSLARGAGLAALALLRDRDTHKHLVLTQWHQALFENHPDGVYTFDLQGRFLSGNRSFERISGYGQADIIGFHFSEFIDPAYRDSTLEAFQRACCGESVTYETAGRHARGHTYHLEITNFPVLIQSKIVGVYGICRDVSERKKQQCELRYLKRGIEASPHGLVLLDARQMHTPATYVNPAFLQITGYAPEEVIGRDLSFLEGPDTSPEHVSLIYEGLKNQTEVDVVIKNYRKDGSWFWNHLMIRPVFNEEKECSHFIEIQQDVTRERQQAQQITYQTTHDVLTGLLNQSAFTDLMNEAFEESKISPSLIGLLSIDLDDFKPINDGLGHHIGSRVLSIIGNRLKKLAGPRDFVARIAGDEFAILLRGYSNRTEIIHAVNRVLRAVGEPLLVGDRPIHLSASIGIACNSEPLDHAHELFHYADLALSEAKKQGRNTWIWSKDRREKATVHNVTVRQELHEALNSDQFQIHYQPILRTADQSICGVEALVRWLHPKRGLIMPSEFIPLSEQSGQIIPIGRWILHHACKEIGSLNDKLDKPLSVAVNISSLQFHRDGFLDDVRSALQAADMQPGQLELEVTESILLDGTDNVLKLMDSLKHLGVGVAIDDFGTGFSSLSYLCDLPTHKLKLDRTFVQRTKSEQRMAAIVEGVITMAHHMGMLVVAEGIETLEQHKELANRQCDQMQGFLFARPMPLSQLVTYLQNHPTPVTH</sequence>
<dbReference type="FunFam" id="3.20.20.450:FF:000001">
    <property type="entry name" value="Cyclic di-GMP phosphodiesterase yahA"/>
    <property type="match status" value="1"/>
</dbReference>
<dbReference type="Gene3D" id="3.20.20.450">
    <property type="entry name" value="EAL domain"/>
    <property type="match status" value="1"/>
</dbReference>
<dbReference type="PANTHER" id="PTHR44757">
    <property type="entry name" value="DIGUANYLATE CYCLASE DGCP"/>
    <property type="match status" value="1"/>
</dbReference>
<dbReference type="Pfam" id="PF13426">
    <property type="entry name" value="PAS_9"/>
    <property type="match status" value="1"/>
</dbReference>
<feature type="domain" description="EAL" evidence="3">
    <location>
        <begin position="601"/>
        <end position="855"/>
    </location>
</feature>
<dbReference type="PROSITE" id="PS50883">
    <property type="entry name" value="EAL"/>
    <property type="match status" value="1"/>
</dbReference>
<dbReference type="CDD" id="cd00130">
    <property type="entry name" value="PAS"/>
    <property type="match status" value="2"/>
</dbReference>
<dbReference type="PROSITE" id="PS50113">
    <property type="entry name" value="PAC"/>
    <property type="match status" value="1"/>
</dbReference>
<dbReference type="NCBIfam" id="TIGR00254">
    <property type="entry name" value="GGDEF"/>
    <property type="match status" value="1"/>
</dbReference>
<feature type="domain" description="PAS" evidence="1">
    <location>
        <begin position="186"/>
        <end position="249"/>
    </location>
</feature>
<dbReference type="SMART" id="SM00052">
    <property type="entry name" value="EAL"/>
    <property type="match status" value="1"/>
</dbReference>
<dbReference type="SUPFAM" id="SSF141868">
    <property type="entry name" value="EAL domain-like"/>
    <property type="match status" value="1"/>
</dbReference>
<keyword evidence="6" id="KW-1185">Reference proteome</keyword>
<dbReference type="SUPFAM" id="SSF55785">
    <property type="entry name" value="PYP-like sensor domain (PAS domain)"/>
    <property type="match status" value="2"/>
</dbReference>
<dbReference type="Pfam" id="PF13185">
    <property type="entry name" value="GAF_2"/>
    <property type="match status" value="1"/>
</dbReference>
<evidence type="ECO:0000259" key="3">
    <source>
        <dbReference type="PROSITE" id="PS50883"/>
    </source>
</evidence>
<proteinExistence type="predicted"/>
<dbReference type="CDD" id="cd01949">
    <property type="entry name" value="GGDEF"/>
    <property type="match status" value="1"/>
</dbReference>
<dbReference type="KEGG" id="boz:DBV39_14300"/>
<dbReference type="OrthoDB" id="9813903at2"/>
<dbReference type="InterPro" id="IPR043128">
    <property type="entry name" value="Rev_trsase/Diguanyl_cyclase"/>
</dbReference>
<dbReference type="InterPro" id="IPR035965">
    <property type="entry name" value="PAS-like_dom_sf"/>
</dbReference>
<dbReference type="InterPro" id="IPR035919">
    <property type="entry name" value="EAL_sf"/>
</dbReference>
<dbReference type="SMART" id="SM00065">
    <property type="entry name" value="GAF"/>
    <property type="match status" value="1"/>
</dbReference>
<dbReference type="Gene3D" id="3.30.450.40">
    <property type="match status" value="1"/>
</dbReference>
<dbReference type="InterPro" id="IPR000160">
    <property type="entry name" value="GGDEF_dom"/>
</dbReference>
<dbReference type="InterPro" id="IPR000014">
    <property type="entry name" value="PAS"/>
</dbReference>
<dbReference type="InterPro" id="IPR029016">
    <property type="entry name" value="GAF-like_dom_sf"/>
</dbReference>
<accession>A0A2R4XPY1</accession>
<dbReference type="SMART" id="SM00086">
    <property type="entry name" value="PAC"/>
    <property type="match status" value="2"/>
</dbReference>
<evidence type="ECO:0000313" key="6">
    <source>
        <dbReference type="Proteomes" id="UP000244571"/>
    </source>
</evidence>
<dbReference type="AlphaFoldDB" id="A0A2R4XPY1"/>
<dbReference type="SUPFAM" id="SSF55781">
    <property type="entry name" value="GAF domain-like"/>
    <property type="match status" value="1"/>
</dbReference>
<dbReference type="SMART" id="SM00091">
    <property type="entry name" value="PAS"/>
    <property type="match status" value="2"/>
</dbReference>
<dbReference type="Gene3D" id="3.30.70.270">
    <property type="match status" value="1"/>
</dbReference>
<dbReference type="InterPro" id="IPR001610">
    <property type="entry name" value="PAC"/>
</dbReference>
<dbReference type="InterPro" id="IPR052155">
    <property type="entry name" value="Biofilm_reg_signaling"/>
</dbReference>
<dbReference type="PROSITE" id="PS50112">
    <property type="entry name" value="PAS"/>
    <property type="match status" value="2"/>
</dbReference>
<evidence type="ECO:0000259" key="1">
    <source>
        <dbReference type="PROSITE" id="PS50112"/>
    </source>
</evidence>
<dbReference type="InterPro" id="IPR013656">
    <property type="entry name" value="PAS_4"/>
</dbReference>
<dbReference type="Pfam" id="PF00563">
    <property type="entry name" value="EAL"/>
    <property type="match status" value="1"/>
</dbReference>
<dbReference type="Pfam" id="PF08448">
    <property type="entry name" value="PAS_4"/>
    <property type="match status" value="1"/>
</dbReference>
<dbReference type="Pfam" id="PF00990">
    <property type="entry name" value="GGDEF"/>
    <property type="match status" value="1"/>
</dbReference>
<dbReference type="InterPro" id="IPR003018">
    <property type="entry name" value="GAF"/>
</dbReference>